<evidence type="ECO:0000256" key="1">
    <source>
        <dbReference type="ARBA" id="ARBA00008754"/>
    </source>
</evidence>
<dbReference type="PANTHER" id="PTHR43732">
    <property type="entry name" value="RIBOSE 5-PHOSPHATE ISOMERASE-RELATED"/>
    <property type="match status" value="1"/>
</dbReference>
<keyword evidence="2 3" id="KW-0413">Isomerase</keyword>
<comment type="similarity">
    <text evidence="1">Belongs to the LacAB/RpiB family.</text>
</comment>
<dbReference type="RefSeq" id="WP_315953398.1">
    <property type="nucleotide sequence ID" value="NZ_JAWCUD010000006.1"/>
</dbReference>
<dbReference type="NCBIfam" id="NF004051">
    <property type="entry name" value="PRK05571.1"/>
    <property type="match status" value="1"/>
</dbReference>
<dbReference type="Gene3D" id="3.40.1400.10">
    <property type="entry name" value="Sugar-phosphate isomerase, RpiB/LacA/LacB"/>
    <property type="match status" value="1"/>
</dbReference>
<dbReference type="GO" id="GO:0016853">
    <property type="term" value="F:isomerase activity"/>
    <property type="evidence" value="ECO:0007669"/>
    <property type="project" value="UniProtKB-KW"/>
</dbReference>
<dbReference type="NCBIfam" id="TIGR00689">
    <property type="entry name" value="rpiB_lacA_lacB"/>
    <property type="match status" value="1"/>
</dbReference>
<accession>A0ABU3RG47</accession>
<sequence length="156" mass="17019">MKIALGSDHCGYELKVALKPLFAKLGVEVTDFGCHSVEPVDFPDVARTVCNAVRGGEFQRGIMVCGTGVGAAIAANKVPGIRASVCHDIHSAHQCVEHDDVNIMCLGAQIIGPWLAEDLVRSFLQAEFRTDEHFRRRVNKLHSLELEGARELLNGK</sequence>
<dbReference type="SUPFAM" id="SSF89623">
    <property type="entry name" value="Ribose/Galactose isomerase RpiB/AlsB"/>
    <property type="match status" value="1"/>
</dbReference>
<evidence type="ECO:0000256" key="2">
    <source>
        <dbReference type="ARBA" id="ARBA00023235"/>
    </source>
</evidence>
<dbReference type="PIRSF" id="PIRSF005384">
    <property type="entry name" value="RpiB_LacA_B"/>
    <property type="match status" value="1"/>
</dbReference>
<dbReference type="InterPro" id="IPR051812">
    <property type="entry name" value="SPI_LacAB/RpiB"/>
</dbReference>
<organism evidence="3 4">
    <name type="scientific">Paenibacillus violae</name>
    <dbReference type="NCBI Taxonomy" id="3077234"/>
    <lineage>
        <taxon>Bacteria</taxon>
        <taxon>Bacillati</taxon>
        <taxon>Bacillota</taxon>
        <taxon>Bacilli</taxon>
        <taxon>Bacillales</taxon>
        <taxon>Paenibacillaceae</taxon>
        <taxon>Paenibacillus</taxon>
    </lineage>
</organism>
<gene>
    <name evidence="3" type="ORF">RQP52_19480</name>
</gene>
<comment type="caution">
    <text evidence="3">The sequence shown here is derived from an EMBL/GenBank/DDBJ whole genome shotgun (WGS) entry which is preliminary data.</text>
</comment>
<dbReference type="Proteomes" id="UP001260980">
    <property type="component" value="Unassembled WGS sequence"/>
</dbReference>
<dbReference type="Pfam" id="PF02502">
    <property type="entry name" value="LacAB_rpiB"/>
    <property type="match status" value="1"/>
</dbReference>
<dbReference type="InterPro" id="IPR036569">
    <property type="entry name" value="RpiB_LacA_LacB_sf"/>
</dbReference>
<keyword evidence="4" id="KW-1185">Reference proteome</keyword>
<protein>
    <submittedName>
        <fullName evidence="3">RpiB/LacA/LacB family sugar-phosphate isomerase</fullName>
    </submittedName>
</protein>
<proteinExistence type="inferred from homology"/>
<dbReference type="EMBL" id="JAWCUD010000006">
    <property type="protein sequence ID" value="MDU0203265.1"/>
    <property type="molecule type" value="Genomic_DNA"/>
</dbReference>
<evidence type="ECO:0000313" key="3">
    <source>
        <dbReference type="EMBL" id="MDU0203265.1"/>
    </source>
</evidence>
<dbReference type="PANTHER" id="PTHR43732:SF1">
    <property type="entry name" value="RIBOSE 5-PHOSPHATE ISOMERASE"/>
    <property type="match status" value="1"/>
</dbReference>
<reference evidence="3 4" key="1">
    <citation type="submission" date="2023-10" db="EMBL/GenBank/DDBJ databases">
        <title>Paenibacillus strain PFR10 Genome sequencing and assembly.</title>
        <authorList>
            <person name="Kim I."/>
        </authorList>
    </citation>
    <scope>NUCLEOTIDE SEQUENCE [LARGE SCALE GENOMIC DNA]</scope>
    <source>
        <strain evidence="3 4">PFR10</strain>
    </source>
</reference>
<name>A0ABU3RG47_9BACL</name>
<dbReference type="InterPro" id="IPR003500">
    <property type="entry name" value="RpiB_LacA_LacB"/>
</dbReference>
<evidence type="ECO:0000313" key="4">
    <source>
        <dbReference type="Proteomes" id="UP001260980"/>
    </source>
</evidence>